<evidence type="ECO:0000256" key="5">
    <source>
        <dbReference type="ARBA" id="ARBA00022927"/>
    </source>
</evidence>
<name>A0A512ATG6_9BACT</name>
<reference evidence="12 13" key="1">
    <citation type="submission" date="2019-07" db="EMBL/GenBank/DDBJ databases">
        <title>Whole genome shotgun sequence of Adhaeribacter aerolatus NBRC 106133.</title>
        <authorList>
            <person name="Hosoyama A."/>
            <person name="Uohara A."/>
            <person name="Ohji S."/>
            <person name="Ichikawa N."/>
        </authorList>
    </citation>
    <scope>NUCLEOTIDE SEQUENCE [LARGE SCALE GENOMIC DNA]</scope>
    <source>
        <strain evidence="12 13">NBRC 106133</strain>
    </source>
</reference>
<keyword evidence="3" id="KW-1003">Cell membrane</keyword>
<feature type="transmembrane region" description="Helical" evidence="10">
    <location>
        <begin position="190"/>
        <end position="217"/>
    </location>
</feature>
<comment type="similarity">
    <text evidence="8">Belongs to the exbB/tolQ family.</text>
</comment>
<evidence type="ECO:0000313" key="13">
    <source>
        <dbReference type="Proteomes" id="UP000321532"/>
    </source>
</evidence>
<keyword evidence="12" id="KW-0282">Flagellum</keyword>
<evidence type="ECO:0000256" key="4">
    <source>
        <dbReference type="ARBA" id="ARBA00022692"/>
    </source>
</evidence>
<dbReference type="PANTHER" id="PTHR30625:SF15">
    <property type="entry name" value="BIOPOLYMER TRANSPORT PROTEIN EXBB"/>
    <property type="match status" value="1"/>
</dbReference>
<keyword evidence="13" id="KW-1185">Reference proteome</keyword>
<organism evidence="12 13">
    <name type="scientific">Adhaeribacter aerolatus</name>
    <dbReference type="NCBI Taxonomy" id="670289"/>
    <lineage>
        <taxon>Bacteria</taxon>
        <taxon>Pseudomonadati</taxon>
        <taxon>Bacteroidota</taxon>
        <taxon>Cytophagia</taxon>
        <taxon>Cytophagales</taxon>
        <taxon>Hymenobacteraceae</taxon>
        <taxon>Adhaeribacter</taxon>
    </lineage>
</organism>
<evidence type="ECO:0000256" key="2">
    <source>
        <dbReference type="ARBA" id="ARBA00022448"/>
    </source>
</evidence>
<dbReference type="InterPro" id="IPR050790">
    <property type="entry name" value="ExbB/TolQ_transport"/>
</dbReference>
<dbReference type="EMBL" id="BJYS01000003">
    <property type="protein sequence ID" value="GEO03002.1"/>
    <property type="molecule type" value="Genomic_DNA"/>
</dbReference>
<evidence type="ECO:0000256" key="10">
    <source>
        <dbReference type="SAM" id="Phobius"/>
    </source>
</evidence>
<comment type="caution">
    <text evidence="12">The sequence shown here is derived from an EMBL/GenBank/DDBJ whole genome shotgun (WGS) entry which is preliminary data.</text>
</comment>
<proteinExistence type="inferred from homology"/>
<evidence type="ECO:0000313" key="12">
    <source>
        <dbReference type="EMBL" id="GEO03002.1"/>
    </source>
</evidence>
<accession>A0A512ATG6</accession>
<feature type="domain" description="MotA/TolQ/ExbB proton channel" evidence="11">
    <location>
        <begin position="156"/>
        <end position="269"/>
    </location>
</feature>
<protein>
    <submittedName>
        <fullName evidence="12">Flagellar motor protein MotA</fullName>
    </submittedName>
</protein>
<evidence type="ECO:0000256" key="1">
    <source>
        <dbReference type="ARBA" id="ARBA00004651"/>
    </source>
</evidence>
<evidence type="ECO:0000256" key="3">
    <source>
        <dbReference type="ARBA" id="ARBA00022475"/>
    </source>
</evidence>
<keyword evidence="5 8" id="KW-0653">Protein transport</keyword>
<feature type="compositionally biased region" description="Polar residues" evidence="9">
    <location>
        <begin position="1"/>
        <end position="11"/>
    </location>
</feature>
<keyword evidence="4 10" id="KW-0812">Transmembrane</keyword>
<keyword evidence="7 10" id="KW-0472">Membrane</keyword>
<evidence type="ECO:0000256" key="8">
    <source>
        <dbReference type="RuleBase" id="RU004057"/>
    </source>
</evidence>
<evidence type="ECO:0000259" key="11">
    <source>
        <dbReference type="Pfam" id="PF01618"/>
    </source>
</evidence>
<feature type="transmembrane region" description="Helical" evidence="10">
    <location>
        <begin position="237"/>
        <end position="258"/>
    </location>
</feature>
<keyword evidence="12" id="KW-0966">Cell projection</keyword>
<dbReference type="OrthoDB" id="4045at2"/>
<keyword evidence="12" id="KW-0969">Cilium</keyword>
<feature type="transmembrane region" description="Helical" evidence="10">
    <location>
        <begin position="71"/>
        <end position="97"/>
    </location>
</feature>
<evidence type="ECO:0000256" key="7">
    <source>
        <dbReference type="ARBA" id="ARBA00023136"/>
    </source>
</evidence>
<keyword evidence="2 8" id="KW-0813">Transport</keyword>
<feature type="transmembrane region" description="Helical" evidence="10">
    <location>
        <begin position="30"/>
        <end position="51"/>
    </location>
</feature>
<keyword evidence="6 10" id="KW-1133">Transmembrane helix</keyword>
<dbReference type="AlphaFoldDB" id="A0A512ATG6"/>
<dbReference type="RefSeq" id="WP_146895039.1">
    <property type="nucleotide sequence ID" value="NZ_BJYS01000003.1"/>
</dbReference>
<dbReference type="GO" id="GO:0017038">
    <property type="term" value="P:protein import"/>
    <property type="evidence" value="ECO:0007669"/>
    <property type="project" value="TreeGrafter"/>
</dbReference>
<sequence>MERKNVVSTNAPKPAVNTATDKSDGKAGSVFASIVIPVAIVVSFLIYMFILGNPANFEGGNPENHPLPGNYLGVVYKGGIIVPMLISLNLMVLVFAIERFLTISKAKGTKGIEQFVRTIRQKLNQKDINGAIAACDVQKGSVANVVKAGLGKYKEMELDRELPKDQKILAIQKEIEESTALELPMLEKNLVIISTIASISTLVGLIGTVLGMIKAFAALATAGSPDAVALANGISEALINTALGIIGSTLAIIAYNYFTSKIDALTYSIDEAGFSIIQTFAAEHDSVGNATHRPANV</sequence>
<dbReference type="Proteomes" id="UP000321532">
    <property type="component" value="Unassembled WGS sequence"/>
</dbReference>
<dbReference type="InterPro" id="IPR002898">
    <property type="entry name" value="MotA_ExbB_proton_chnl"/>
</dbReference>
<dbReference type="Pfam" id="PF01618">
    <property type="entry name" value="MotA_ExbB"/>
    <property type="match status" value="1"/>
</dbReference>
<dbReference type="GO" id="GO:0005886">
    <property type="term" value="C:plasma membrane"/>
    <property type="evidence" value="ECO:0007669"/>
    <property type="project" value="UniProtKB-SubCell"/>
</dbReference>
<gene>
    <name evidence="12" type="ORF">AAE02nite_06660</name>
</gene>
<feature type="region of interest" description="Disordered" evidence="9">
    <location>
        <begin position="1"/>
        <end position="25"/>
    </location>
</feature>
<comment type="subcellular location">
    <subcellularLocation>
        <location evidence="1">Cell membrane</location>
        <topology evidence="1">Multi-pass membrane protein</topology>
    </subcellularLocation>
    <subcellularLocation>
        <location evidence="8">Membrane</location>
        <topology evidence="8">Multi-pass membrane protein</topology>
    </subcellularLocation>
</comment>
<evidence type="ECO:0000256" key="6">
    <source>
        <dbReference type="ARBA" id="ARBA00022989"/>
    </source>
</evidence>
<evidence type="ECO:0000256" key="9">
    <source>
        <dbReference type="SAM" id="MobiDB-lite"/>
    </source>
</evidence>
<dbReference type="PANTHER" id="PTHR30625">
    <property type="entry name" value="PROTEIN TOLQ"/>
    <property type="match status" value="1"/>
</dbReference>